<comment type="caution">
    <text evidence="4">The sequence shown here is derived from an EMBL/GenBank/DDBJ whole genome shotgun (WGS) entry which is preliminary data.</text>
</comment>
<keyword evidence="3" id="KW-0812">Transmembrane</keyword>
<keyword evidence="3" id="KW-1133">Transmembrane helix</keyword>
<evidence type="ECO:0000256" key="2">
    <source>
        <dbReference type="ARBA" id="ARBA00023180"/>
    </source>
</evidence>
<dbReference type="EMBL" id="QJPH01000265">
    <property type="protein sequence ID" value="PZN81568.1"/>
    <property type="molecule type" value="Genomic_DNA"/>
</dbReference>
<keyword evidence="2" id="KW-0325">Glycoprotein</keyword>
<feature type="transmembrane region" description="Helical" evidence="3">
    <location>
        <begin position="44"/>
        <end position="63"/>
    </location>
</feature>
<gene>
    <name evidence="4" type="ORF">DM484_08240</name>
</gene>
<evidence type="ECO:0000256" key="3">
    <source>
        <dbReference type="SAM" id="Phobius"/>
    </source>
</evidence>
<keyword evidence="3" id="KW-0472">Membrane</keyword>
<keyword evidence="1" id="KW-0378">Hydrolase</keyword>
<dbReference type="GO" id="GO:0016787">
    <property type="term" value="F:hydrolase activity"/>
    <property type="evidence" value="ECO:0007669"/>
    <property type="project" value="UniProtKB-KW"/>
</dbReference>
<accession>A0A2W4RP45</accession>
<evidence type="ECO:0008006" key="6">
    <source>
        <dbReference type="Google" id="ProtNLM"/>
    </source>
</evidence>
<evidence type="ECO:0000313" key="4">
    <source>
        <dbReference type="EMBL" id="PZN81568.1"/>
    </source>
</evidence>
<dbReference type="PANTHER" id="PTHR10340">
    <property type="entry name" value="SPHINGOMYELIN PHOSPHODIESTERASE"/>
    <property type="match status" value="1"/>
</dbReference>
<evidence type="ECO:0000313" key="5">
    <source>
        <dbReference type="Proteomes" id="UP000249396"/>
    </source>
</evidence>
<protein>
    <recommendedName>
        <fullName evidence="6">Calcineurin-like phosphoesterase domain-containing protein</fullName>
    </recommendedName>
</protein>
<dbReference type="Proteomes" id="UP000249396">
    <property type="component" value="Unassembled WGS sequence"/>
</dbReference>
<name>A0A2W4RP45_9GAMM</name>
<proteinExistence type="predicted"/>
<organism evidence="4 5">
    <name type="scientific">Candidatus Methylumidiphilus alinenensis</name>
    <dbReference type="NCBI Taxonomy" id="2202197"/>
    <lineage>
        <taxon>Bacteria</taxon>
        <taxon>Pseudomonadati</taxon>
        <taxon>Pseudomonadota</taxon>
        <taxon>Gammaproteobacteria</taxon>
        <taxon>Methylococcales</taxon>
        <taxon>Candidatus Methylumidiphilus</taxon>
    </lineage>
</organism>
<dbReference type="PANTHER" id="PTHR10340:SF57">
    <property type="entry name" value="METALLOPHOS DOMAIN-CONTAINING PROTEIN"/>
    <property type="match status" value="1"/>
</dbReference>
<reference evidence="4 5" key="1">
    <citation type="journal article" date="2018" name="Aquat. Microb. Ecol.">
        <title>Gammaproteobacterial methanotrophs dominate.</title>
        <authorList>
            <person name="Rissanen A.J."/>
            <person name="Saarenheimo J."/>
            <person name="Tiirola M."/>
            <person name="Peura S."/>
            <person name="Aalto S.L."/>
            <person name="Karvinen A."/>
            <person name="Nykanen H."/>
        </authorList>
    </citation>
    <scope>NUCLEOTIDE SEQUENCE [LARGE SCALE GENOMIC DNA]</scope>
    <source>
        <strain evidence="4">AMbin10</strain>
    </source>
</reference>
<evidence type="ECO:0000256" key="1">
    <source>
        <dbReference type="ARBA" id="ARBA00022801"/>
    </source>
</evidence>
<dbReference type="AlphaFoldDB" id="A0A2W4RP45"/>
<dbReference type="InterPro" id="IPR029052">
    <property type="entry name" value="Metallo-depent_PP-like"/>
</dbReference>
<dbReference type="SUPFAM" id="SSF56300">
    <property type="entry name" value="Metallo-dependent phosphatases"/>
    <property type="match status" value="1"/>
</dbReference>
<sequence length="223" mass="25026">MRGTDFGQSFFLLSFPGWLCLAGLLGAVWRKSAAASLVEQRWSINWMLSFLIKVSILALLWLIPTGCGMNPAQLATPGRLETIVQLSDIYPVPSIKQAATSNETGNIAHVSDIHFDPFYDPTLLVQLINKEASDWEGIFETSTIKGYGTVGSDSNYNLLKSFLADMAERTEEGRQLDFIVFTGDFLRHDFNQTFKSLAPPKANLDAFIKKDFQFMDYHPHPPR</sequence>